<evidence type="ECO:0000256" key="6">
    <source>
        <dbReference type="ARBA" id="ARBA00022833"/>
    </source>
</evidence>
<evidence type="ECO:0000256" key="5">
    <source>
        <dbReference type="ARBA" id="ARBA00022801"/>
    </source>
</evidence>
<evidence type="ECO:0000256" key="4">
    <source>
        <dbReference type="ARBA" id="ARBA00022729"/>
    </source>
</evidence>
<name>A0ABQ1N867_9BACT</name>
<evidence type="ECO:0000313" key="10">
    <source>
        <dbReference type="EMBL" id="GGC53939.1"/>
    </source>
</evidence>
<evidence type="ECO:0000256" key="1">
    <source>
        <dbReference type="ARBA" id="ARBA00008721"/>
    </source>
</evidence>
<dbReference type="RefSeq" id="WP_188467551.1">
    <property type="nucleotide sequence ID" value="NZ_BAABHU010000019.1"/>
</dbReference>
<comment type="similarity">
    <text evidence="1">Belongs to the peptidase M43B family.</text>
</comment>
<keyword evidence="2" id="KW-0645">Protease</keyword>
<evidence type="ECO:0000313" key="11">
    <source>
        <dbReference type="Proteomes" id="UP000636010"/>
    </source>
</evidence>
<dbReference type="PANTHER" id="PTHR47466:SF1">
    <property type="entry name" value="METALLOPROTEASE MEP1 (AFU_ORTHOLOGUE AFUA_1G07730)-RELATED"/>
    <property type="match status" value="1"/>
</dbReference>
<keyword evidence="5" id="KW-0378">Hydrolase</keyword>
<evidence type="ECO:0000256" key="8">
    <source>
        <dbReference type="ARBA" id="ARBA00023157"/>
    </source>
</evidence>
<keyword evidence="4" id="KW-0732">Signal</keyword>
<keyword evidence="8" id="KW-1015">Disulfide bond</keyword>
<feature type="domain" description="Peptidase M43 pregnancy-associated plasma-A" evidence="9">
    <location>
        <begin position="150"/>
        <end position="288"/>
    </location>
</feature>
<evidence type="ECO:0000259" key="9">
    <source>
        <dbReference type="Pfam" id="PF05572"/>
    </source>
</evidence>
<dbReference type="NCBIfam" id="TIGR04183">
    <property type="entry name" value="Por_Secre_tail"/>
    <property type="match status" value="1"/>
</dbReference>
<gene>
    <name evidence="10" type="ORF">GCM10011506_44460</name>
</gene>
<keyword evidence="7" id="KW-0482">Metalloprotease</keyword>
<dbReference type="InterPro" id="IPR008754">
    <property type="entry name" value="Peptidase_M43"/>
</dbReference>
<dbReference type="CDD" id="cd04275">
    <property type="entry name" value="ZnMc_pappalysin_like"/>
    <property type="match status" value="1"/>
</dbReference>
<comment type="caution">
    <text evidence="10">The sequence shown here is derived from an EMBL/GenBank/DDBJ whole genome shotgun (WGS) entry which is preliminary data.</text>
</comment>
<sequence length="394" mass="44117">MKKIDRLYILFVLCCAFIFQLNAQERRCSFDAPNITTEHQQKRQMTEIEDLEILQVRVVFHVVYQDGVQNISDEQIFSQLRVLNHDYQKTNSDSVNIPEIFKPLAANCKLQFVLAQQDELGIPSNGITRTQTTHGPFGNNDIHFTELGGKDAWNTEKYLNIWICNLAPGVLGYATPPGTAKEEDGVVIHYENIGTLGSAKIPYEGGRTLTHEVGHYLGLQHIWGTRGGCDDDDGIEDTPIQADAIYDCSESKFSCGSQDMVQNFMNLAEDDCLNFFTKGQATVMRSVLLNERQGVIDTSSLVLSINKGSFAGSLSVVPLRGQKTRYEIKGLENSSIKSIAVFSQSGTNLLSRYLLGVKSSQKLEIDLEGYPEGIYFIQVATREKIYTKRILHLL</sequence>
<dbReference type="SUPFAM" id="SSF55486">
    <property type="entry name" value="Metalloproteases ('zincins'), catalytic domain"/>
    <property type="match status" value="1"/>
</dbReference>
<dbReference type="PANTHER" id="PTHR47466">
    <property type="match status" value="1"/>
</dbReference>
<evidence type="ECO:0000256" key="7">
    <source>
        <dbReference type="ARBA" id="ARBA00023049"/>
    </source>
</evidence>
<keyword evidence="6" id="KW-0862">Zinc</keyword>
<dbReference type="Pfam" id="PF05572">
    <property type="entry name" value="Peptidase_M43"/>
    <property type="match status" value="1"/>
</dbReference>
<dbReference type="Gene3D" id="3.40.390.10">
    <property type="entry name" value="Collagenase (Catalytic Domain)"/>
    <property type="match status" value="1"/>
</dbReference>
<keyword evidence="3" id="KW-0479">Metal-binding</keyword>
<keyword evidence="11" id="KW-1185">Reference proteome</keyword>
<protein>
    <recommendedName>
        <fullName evidence="9">Peptidase M43 pregnancy-associated plasma-A domain-containing protein</fullName>
    </recommendedName>
</protein>
<proteinExistence type="inferred from homology"/>
<dbReference type="Proteomes" id="UP000636010">
    <property type="component" value="Unassembled WGS sequence"/>
</dbReference>
<reference evidence="11" key="1">
    <citation type="journal article" date="2019" name="Int. J. Syst. Evol. Microbiol.">
        <title>The Global Catalogue of Microorganisms (GCM) 10K type strain sequencing project: providing services to taxonomists for standard genome sequencing and annotation.</title>
        <authorList>
            <consortium name="The Broad Institute Genomics Platform"/>
            <consortium name="The Broad Institute Genome Sequencing Center for Infectious Disease"/>
            <person name="Wu L."/>
            <person name="Ma J."/>
        </authorList>
    </citation>
    <scope>NUCLEOTIDE SEQUENCE [LARGE SCALE GENOMIC DNA]</scope>
    <source>
        <strain evidence="11">CGMCC 1.10832</strain>
    </source>
</reference>
<dbReference type="EMBL" id="BMEC01000019">
    <property type="protein sequence ID" value="GGC53939.1"/>
    <property type="molecule type" value="Genomic_DNA"/>
</dbReference>
<dbReference type="InterPro" id="IPR026444">
    <property type="entry name" value="Secre_tail"/>
</dbReference>
<accession>A0ABQ1N867</accession>
<dbReference type="InterPro" id="IPR024079">
    <property type="entry name" value="MetalloPept_cat_dom_sf"/>
</dbReference>
<evidence type="ECO:0000256" key="2">
    <source>
        <dbReference type="ARBA" id="ARBA00022670"/>
    </source>
</evidence>
<evidence type="ECO:0000256" key="3">
    <source>
        <dbReference type="ARBA" id="ARBA00022723"/>
    </source>
</evidence>
<organism evidence="10 11">
    <name type="scientific">Marivirga lumbricoides</name>
    <dbReference type="NCBI Taxonomy" id="1046115"/>
    <lineage>
        <taxon>Bacteria</taxon>
        <taxon>Pseudomonadati</taxon>
        <taxon>Bacteroidota</taxon>
        <taxon>Cytophagia</taxon>
        <taxon>Cytophagales</taxon>
        <taxon>Marivirgaceae</taxon>
        <taxon>Marivirga</taxon>
    </lineage>
</organism>